<name>A0ABQ7QBL6_PLUXY</name>
<gene>
    <name evidence="4" type="ORF">JYU34_012562</name>
</gene>
<evidence type="ECO:0000256" key="1">
    <source>
        <dbReference type="ARBA" id="ARBA00022574"/>
    </source>
</evidence>
<evidence type="ECO:0000256" key="2">
    <source>
        <dbReference type="ARBA" id="ARBA00022737"/>
    </source>
</evidence>
<sequence>SVGAVLAQGRARAAARLPAPAPRVQCAITAATGKSPRLVVATSAGDLYMFALDPVEGGDCTLLRTHSLLPRDNTAQEDSLRDREIGAALEGSPPRGSFDLRDPRHFPPMRTADTGDH</sequence>
<evidence type="ECO:0000313" key="4">
    <source>
        <dbReference type="EMBL" id="KAG7302616.1"/>
    </source>
</evidence>
<evidence type="ECO:0000256" key="3">
    <source>
        <dbReference type="SAM" id="MobiDB-lite"/>
    </source>
</evidence>
<dbReference type="Proteomes" id="UP000823941">
    <property type="component" value="Chromosome 17"/>
</dbReference>
<evidence type="ECO:0000313" key="5">
    <source>
        <dbReference type="Proteomes" id="UP000823941"/>
    </source>
</evidence>
<dbReference type="InterPro" id="IPR048720">
    <property type="entry name" value="PROPPIN"/>
</dbReference>
<dbReference type="Pfam" id="PF21032">
    <property type="entry name" value="PROPPIN"/>
    <property type="match status" value="1"/>
</dbReference>
<feature type="region of interest" description="Disordered" evidence="3">
    <location>
        <begin position="71"/>
        <end position="117"/>
    </location>
</feature>
<keyword evidence="5" id="KW-1185">Reference proteome</keyword>
<dbReference type="EMBL" id="JAHIBW010000017">
    <property type="protein sequence ID" value="KAG7302616.1"/>
    <property type="molecule type" value="Genomic_DNA"/>
</dbReference>
<organism evidence="4 5">
    <name type="scientific">Plutella xylostella</name>
    <name type="common">Diamondback moth</name>
    <name type="synonym">Plutella maculipennis</name>
    <dbReference type="NCBI Taxonomy" id="51655"/>
    <lineage>
        <taxon>Eukaryota</taxon>
        <taxon>Metazoa</taxon>
        <taxon>Ecdysozoa</taxon>
        <taxon>Arthropoda</taxon>
        <taxon>Hexapoda</taxon>
        <taxon>Insecta</taxon>
        <taxon>Pterygota</taxon>
        <taxon>Neoptera</taxon>
        <taxon>Endopterygota</taxon>
        <taxon>Lepidoptera</taxon>
        <taxon>Glossata</taxon>
        <taxon>Ditrysia</taxon>
        <taxon>Yponomeutoidea</taxon>
        <taxon>Plutellidae</taxon>
        <taxon>Plutella</taxon>
    </lineage>
</organism>
<keyword evidence="2" id="KW-0677">Repeat</keyword>
<reference evidence="4 5" key="1">
    <citation type="submission" date="2021-06" db="EMBL/GenBank/DDBJ databases">
        <title>A haploid diamondback moth (Plutella xylostella L.) genome assembly resolves 31 chromosomes and identifies a diamide resistance mutation.</title>
        <authorList>
            <person name="Ward C.M."/>
            <person name="Perry K.D."/>
            <person name="Baker G."/>
            <person name="Powis K."/>
            <person name="Heckel D.G."/>
            <person name="Baxter S.W."/>
        </authorList>
    </citation>
    <scope>NUCLEOTIDE SEQUENCE [LARGE SCALE GENOMIC DNA]</scope>
    <source>
        <strain evidence="4 5">LV</strain>
        <tissue evidence="4">Single pupa</tissue>
    </source>
</reference>
<proteinExistence type="predicted"/>
<comment type="caution">
    <text evidence="4">The sequence shown here is derived from an EMBL/GenBank/DDBJ whole genome shotgun (WGS) entry which is preliminary data.</text>
</comment>
<protein>
    <submittedName>
        <fullName evidence="4">Uncharacterized protein</fullName>
    </submittedName>
</protein>
<keyword evidence="1" id="KW-0853">WD repeat</keyword>
<feature type="non-terminal residue" evidence="4">
    <location>
        <position position="1"/>
    </location>
</feature>
<accession>A0ABQ7QBL6</accession>